<keyword evidence="2" id="KW-1003">Cell membrane</keyword>
<protein>
    <submittedName>
        <fullName evidence="7">UPF0104 family protein</fullName>
    </submittedName>
</protein>
<feature type="transmembrane region" description="Helical" evidence="6">
    <location>
        <begin position="508"/>
        <end position="530"/>
    </location>
</feature>
<comment type="subcellular location">
    <subcellularLocation>
        <location evidence="1">Cell membrane</location>
        <topology evidence="1">Multi-pass membrane protein</topology>
    </subcellularLocation>
</comment>
<evidence type="ECO:0000313" key="8">
    <source>
        <dbReference type="Proteomes" id="UP000292547"/>
    </source>
</evidence>
<feature type="transmembrane region" description="Helical" evidence="6">
    <location>
        <begin position="668"/>
        <end position="695"/>
    </location>
</feature>
<organism evidence="7 8">
    <name type="scientific">Streptomyces seoulensis</name>
    <dbReference type="NCBI Taxonomy" id="73044"/>
    <lineage>
        <taxon>Bacteria</taxon>
        <taxon>Bacillati</taxon>
        <taxon>Actinomycetota</taxon>
        <taxon>Actinomycetes</taxon>
        <taxon>Kitasatosporales</taxon>
        <taxon>Streptomycetaceae</taxon>
        <taxon>Streptomyces</taxon>
    </lineage>
</organism>
<reference evidence="7 8" key="1">
    <citation type="submission" date="2018-08" db="EMBL/GenBank/DDBJ databases">
        <title>The complete genome sequence of Streptomyces seoulensis, a pioneer strain for nickel superoxide dismutase discovery.</title>
        <authorList>
            <person name="Shin J."/>
            <person name="Lee J.-S."/>
            <person name="Lee E.-J."/>
            <person name="Youn H.-D."/>
        </authorList>
    </citation>
    <scope>NUCLEOTIDE SEQUENCE [LARGE SCALE GENOMIC DNA]</scope>
    <source>
        <strain evidence="7 8">KCTC 9819</strain>
    </source>
</reference>
<keyword evidence="3 6" id="KW-0812">Transmembrane</keyword>
<evidence type="ECO:0000256" key="1">
    <source>
        <dbReference type="ARBA" id="ARBA00004651"/>
    </source>
</evidence>
<sequence>MTFPRCQGATVRWSAAFRADRQGGNESLIIDAHLAALAVRYPSVPLVVSQLGGLRPTLRNLLAALRELGFAPVTAQRLDQTTERRGTAGRDTTLGIGSDRCRRYVVILEDGASLDVTLVDREQQARAFFHRARHSLLMRPICERRGLKSLRHALERETLLTHAAIAAGARTPKLLAASELGPDAVMLVHEHVRGRSLDTLDDDDVSEQVVDSAWEQVRALHTRRIAHRRLTGDALLVDESGRIHLTGLQDGEVAAGDLLLRMDVAQLLTTFALRVGPERSVSCATRVLGPDAVAGSLPLLQPLVFSRSTRDTLRRHAKERAEREREAVPAAVEPVGLALSEGADGLKATRAGRDIDERAREESLARVQEDDILAQIRRQVLRVRPQAPVAPVRLERIKPRTLIALITSAFAVHYLFSQLVSFDFGAVFQEADWTWVVVALTFSALTYVAAAMSLLGFVPEKVLFGKTVLAQFAASLVVMPAAVGGVALNTRFLQRNRVRSGHAVASVGASQLAAGVIHALLVLVFGYMAGTRHTEILSPSSSRVVIGGLLTAAVLVLVMVTVPYLRRFVMTRMRTLLAGVVPRMLDLLQHPRKLLTGVGGILMFNLCFCACLDASVRAFGHSLSYSTIALVYLVGSAAGSAVPTPGGIGAIETSLVTALTLAGLPENVAFPAVLLHRLLTFWLPILPGWAPFVWLTRKQLL</sequence>
<evidence type="ECO:0000256" key="3">
    <source>
        <dbReference type="ARBA" id="ARBA00022692"/>
    </source>
</evidence>
<name>A0A4P6TP94_STRSO</name>
<feature type="transmembrane region" description="Helical" evidence="6">
    <location>
        <begin position="402"/>
        <end position="421"/>
    </location>
</feature>
<evidence type="ECO:0000256" key="6">
    <source>
        <dbReference type="SAM" id="Phobius"/>
    </source>
</evidence>
<feature type="transmembrane region" description="Helical" evidence="6">
    <location>
        <begin position="469"/>
        <end position="488"/>
    </location>
</feature>
<evidence type="ECO:0000256" key="5">
    <source>
        <dbReference type="ARBA" id="ARBA00023136"/>
    </source>
</evidence>
<dbReference type="InterPro" id="IPR011009">
    <property type="entry name" value="Kinase-like_dom_sf"/>
</dbReference>
<feature type="transmembrane region" description="Helical" evidence="6">
    <location>
        <begin position="594"/>
        <end position="616"/>
    </location>
</feature>
<dbReference type="Proteomes" id="UP000292547">
    <property type="component" value="Chromosome"/>
</dbReference>
<feature type="transmembrane region" description="Helical" evidence="6">
    <location>
        <begin position="542"/>
        <end position="565"/>
    </location>
</feature>
<dbReference type="PANTHER" id="PTHR39087:SF2">
    <property type="entry name" value="UPF0104 MEMBRANE PROTEIN MJ1595"/>
    <property type="match status" value="1"/>
</dbReference>
<keyword evidence="4 6" id="KW-1133">Transmembrane helix</keyword>
<dbReference type="Pfam" id="PF03706">
    <property type="entry name" value="LPG_synthase_TM"/>
    <property type="match status" value="1"/>
</dbReference>
<dbReference type="KEGG" id="sseo:D0Z67_01310"/>
<dbReference type="AlphaFoldDB" id="A0A4P6TP94"/>
<proteinExistence type="predicted"/>
<dbReference type="PANTHER" id="PTHR39087">
    <property type="entry name" value="UPF0104 MEMBRANE PROTEIN MJ1595"/>
    <property type="match status" value="1"/>
</dbReference>
<gene>
    <name evidence="7" type="ORF">D0Z67_01310</name>
</gene>
<dbReference type="STRING" id="73044.GCA_000725795_02231"/>
<feature type="transmembrane region" description="Helical" evidence="6">
    <location>
        <begin position="433"/>
        <end position="457"/>
    </location>
</feature>
<dbReference type="InterPro" id="IPR022791">
    <property type="entry name" value="L-PG_synthase/AglD"/>
</dbReference>
<dbReference type="OrthoDB" id="5242664at2"/>
<evidence type="ECO:0000256" key="4">
    <source>
        <dbReference type="ARBA" id="ARBA00022989"/>
    </source>
</evidence>
<dbReference type="GO" id="GO:0005886">
    <property type="term" value="C:plasma membrane"/>
    <property type="evidence" value="ECO:0007669"/>
    <property type="project" value="UniProtKB-SubCell"/>
</dbReference>
<evidence type="ECO:0000313" key="7">
    <source>
        <dbReference type="EMBL" id="QBJ89089.1"/>
    </source>
</evidence>
<accession>A0A4P6TP94</accession>
<keyword evidence="5 6" id="KW-0472">Membrane</keyword>
<dbReference type="SUPFAM" id="SSF56112">
    <property type="entry name" value="Protein kinase-like (PK-like)"/>
    <property type="match status" value="1"/>
</dbReference>
<evidence type="ECO:0000256" key="2">
    <source>
        <dbReference type="ARBA" id="ARBA00022475"/>
    </source>
</evidence>
<dbReference type="EMBL" id="CP032229">
    <property type="protein sequence ID" value="QBJ89089.1"/>
    <property type="molecule type" value="Genomic_DNA"/>
</dbReference>
<keyword evidence="8" id="KW-1185">Reference proteome</keyword>